<dbReference type="GO" id="GO:0003676">
    <property type="term" value="F:nucleic acid binding"/>
    <property type="evidence" value="ECO:0007669"/>
    <property type="project" value="InterPro"/>
</dbReference>
<comment type="caution">
    <text evidence="3">The sequence shown here is derived from an EMBL/GenBank/DDBJ whole genome shotgun (WGS) entry which is preliminary data.</text>
</comment>
<dbReference type="InterPro" id="IPR036397">
    <property type="entry name" value="RNaseH_sf"/>
</dbReference>
<evidence type="ECO:0000313" key="4">
    <source>
        <dbReference type="Proteomes" id="UP001153555"/>
    </source>
</evidence>
<evidence type="ECO:0000256" key="1">
    <source>
        <dbReference type="SAM" id="MobiDB-lite"/>
    </source>
</evidence>
<dbReference type="SUPFAM" id="SSF53098">
    <property type="entry name" value="Ribonuclease H-like"/>
    <property type="match status" value="1"/>
</dbReference>
<feature type="domain" description="RNase H type-1" evidence="2">
    <location>
        <begin position="144"/>
        <end position="264"/>
    </location>
</feature>
<dbReference type="PANTHER" id="PTHR47723:SF13">
    <property type="entry name" value="PUTATIVE-RELATED"/>
    <property type="match status" value="1"/>
</dbReference>
<protein>
    <submittedName>
        <fullName evidence="3">Polynucleotidyl transferase- ribonuclease H-like superfamily protein</fullName>
    </submittedName>
</protein>
<dbReference type="AlphaFoldDB" id="A0A9N7NSL3"/>
<dbReference type="Gene3D" id="3.30.420.10">
    <property type="entry name" value="Ribonuclease H-like superfamily/Ribonuclease H"/>
    <property type="match status" value="1"/>
</dbReference>
<dbReference type="InterPro" id="IPR002156">
    <property type="entry name" value="RNaseH_domain"/>
</dbReference>
<feature type="compositionally biased region" description="Basic residues" evidence="1">
    <location>
        <begin position="61"/>
        <end position="79"/>
    </location>
</feature>
<dbReference type="InterPro" id="IPR012337">
    <property type="entry name" value="RNaseH-like_sf"/>
</dbReference>
<dbReference type="PANTHER" id="PTHR47723">
    <property type="entry name" value="OS05G0353850 PROTEIN"/>
    <property type="match status" value="1"/>
</dbReference>
<gene>
    <name evidence="3" type="ORF">SHERM_03166</name>
</gene>
<name>A0A9N7NSL3_STRHE</name>
<dbReference type="EMBL" id="CACSLK010030184">
    <property type="protein sequence ID" value="CAA0836035.1"/>
    <property type="molecule type" value="Genomic_DNA"/>
</dbReference>
<organism evidence="3 4">
    <name type="scientific">Striga hermonthica</name>
    <name type="common">Purple witchweed</name>
    <name type="synonym">Buchnera hermonthica</name>
    <dbReference type="NCBI Taxonomy" id="68872"/>
    <lineage>
        <taxon>Eukaryota</taxon>
        <taxon>Viridiplantae</taxon>
        <taxon>Streptophyta</taxon>
        <taxon>Embryophyta</taxon>
        <taxon>Tracheophyta</taxon>
        <taxon>Spermatophyta</taxon>
        <taxon>Magnoliopsida</taxon>
        <taxon>eudicotyledons</taxon>
        <taxon>Gunneridae</taxon>
        <taxon>Pentapetalae</taxon>
        <taxon>asterids</taxon>
        <taxon>lamiids</taxon>
        <taxon>Lamiales</taxon>
        <taxon>Orobanchaceae</taxon>
        <taxon>Buchnereae</taxon>
        <taxon>Striga</taxon>
    </lineage>
</organism>
<dbReference type="Proteomes" id="UP001153555">
    <property type="component" value="Unassembled WGS sequence"/>
</dbReference>
<dbReference type="OrthoDB" id="1750085at2759"/>
<dbReference type="InterPro" id="IPR044730">
    <property type="entry name" value="RNase_H-like_dom_plant"/>
</dbReference>
<dbReference type="CDD" id="cd06222">
    <property type="entry name" value="RNase_H_like"/>
    <property type="match status" value="1"/>
</dbReference>
<dbReference type="Pfam" id="PF13456">
    <property type="entry name" value="RVT_3"/>
    <property type="match status" value="1"/>
</dbReference>
<evidence type="ECO:0000313" key="3">
    <source>
        <dbReference type="EMBL" id="CAA0836035.1"/>
    </source>
</evidence>
<sequence>MDCGLWSAVHSGCRPRLPIQWLPSRRTAQWRTPWKTRQESPVLNLQFLSLGTSLCCRRRFKPRKSQTAHPKNGARRLHGKSGAMSRRALNGWLAADEKVHEIRAFVYGALQLAKCNRKLGCVGGSRSQRPIHWVAPPTEWVNVNSDGAYHKSSGMASTGGLIRDSNGTWLGGFMRNIGICSLAGAELWGLFHGLTMVWDMGFRQVEAEVDNVNIVGFVNNTEDLRGVSSGLVLSIRELLSREWRVKTSHILREANFAADSLASLATSAPFGLQVLSDPPPSVIPWLAHDGSGSSYPRHMFCLT</sequence>
<keyword evidence="3" id="KW-0808">Transferase</keyword>
<proteinExistence type="predicted"/>
<dbReference type="InterPro" id="IPR053151">
    <property type="entry name" value="RNase_H-like"/>
</dbReference>
<dbReference type="GO" id="GO:0004523">
    <property type="term" value="F:RNA-DNA hybrid ribonuclease activity"/>
    <property type="evidence" value="ECO:0007669"/>
    <property type="project" value="InterPro"/>
</dbReference>
<reference evidence="3" key="1">
    <citation type="submission" date="2019-12" db="EMBL/GenBank/DDBJ databases">
        <authorList>
            <person name="Scholes J."/>
        </authorList>
    </citation>
    <scope>NUCLEOTIDE SEQUENCE</scope>
</reference>
<keyword evidence="4" id="KW-1185">Reference proteome</keyword>
<feature type="region of interest" description="Disordered" evidence="1">
    <location>
        <begin position="61"/>
        <end position="80"/>
    </location>
</feature>
<evidence type="ECO:0000259" key="2">
    <source>
        <dbReference type="Pfam" id="PF13456"/>
    </source>
</evidence>
<accession>A0A9N7NSL3</accession>
<dbReference type="GO" id="GO:0016740">
    <property type="term" value="F:transferase activity"/>
    <property type="evidence" value="ECO:0007669"/>
    <property type="project" value="UniProtKB-KW"/>
</dbReference>